<dbReference type="GO" id="GO:0005688">
    <property type="term" value="C:U6 snRNP"/>
    <property type="evidence" value="ECO:0007669"/>
    <property type="project" value="TreeGrafter"/>
</dbReference>
<dbReference type="InterPro" id="IPR001163">
    <property type="entry name" value="Sm_dom_euk/arc"/>
</dbReference>
<keyword evidence="6" id="KW-0007">Acetylation</keyword>
<keyword evidence="3 10" id="KW-0507">mRNA processing</keyword>
<keyword evidence="5 10" id="KW-0694">RNA-binding</keyword>
<evidence type="ECO:0000256" key="2">
    <source>
        <dbReference type="ARBA" id="ARBA00006850"/>
    </source>
</evidence>
<evidence type="ECO:0000256" key="5">
    <source>
        <dbReference type="ARBA" id="ARBA00022884"/>
    </source>
</evidence>
<dbReference type="InterPro" id="IPR010920">
    <property type="entry name" value="LSM_dom_sf"/>
</dbReference>
<dbReference type="AlphaFoldDB" id="A0AAV9IJZ4"/>
<dbReference type="GO" id="GO:0005681">
    <property type="term" value="C:spliceosomal complex"/>
    <property type="evidence" value="ECO:0007669"/>
    <property type="project" value="UniProtKB-KW"/>
</dbReference>
<evidence type="ECO:0000256" key="10">
    <source>
        <dbReference type="RuleBase" id="RU365055"/>
    </source>
</evidence>
<keyword evidence="4 10" id="KW-0747">Spliceosome</keyword>
<reference evidence="12 13" key="1">
    <citation type="submission" date="2022-07" db="EMBL/GenBank/DDBJ databases">
        <title>Genome-wide signatures of adaptation to extreme environments.</title>
        <authorList>
            <person name="Cho C.H."/>
            <person name="Yoon H.S."/>
        </authorList>
    </citation>
    <scope>NUCLEOTIDE SEQUENCE [LARGE SCALE GENOMIC DNA]</scope>
    <source>
        <strain evidence="12 13">108.79 E11</strain>
    </source>
</reference>
<dbReference type="EMBL" id="JANCYU010000054">
    <property type="protein sequence ID" value="KAK4527634.1"/>
    <property type="molecule type" value="Genomic_DNA"/>
</dbReference>
<evidence type="ECO:0000259" key="11">
    <source>
        <dbReference type="PROSITE" id="PS52002"/>
    </source>
</evidence>
<comment type="subcellular location">
    <subcellularLocation>
        <location evidence="1 10">Nucleus</location>
    </subcellularLocation>
</comment>
<dbReference type="GO" id="GO:0000398">
    <property type="term" value="P:mRNA splicing, via spliceosome"/>
    <property type="evidence" value="ECO:0007669"/>
    <property type="project" value="TreeGrafter"/>
</dbReference>
<evidence type="ECO:0000256" key="8">
    <source>
        <dbReference type="ARBA" id="ARBA00023242"/>
    </source>
</evidence>
<keyword evidence="7 10" id="KW-0508">mRNA splicing</keyword>
<dbReference type="InterPro" id="IPR047575">
    <property type="entry name" value="Sm"/>
</dbReference>
<dbReference type="CDD" id="cd01732">
    <property type="entry name" value="LSm5"/>
    <property type="match status" value="1"/>
</dbReference>
<protein>
    <recommendedName>
        <fullName evidence="10">U6 snRNA-associated Sm-like protein LSm5</fullName>
    </recommendedName>
</protein>
<evidence type="ECO:0000313" key="13">
    <source>
        <dbReference type="Proteomes" id="UP001300502"/>
    </source>
</evidence>
<dbReference type="Gene3D" id="2.30.30.100">
    <property type="match status" value="1"/>
</dbReference>
<evidence type="ECO:0000256" key="7">
    <source>
        <dbReference type="ARBA" id="ARBA00023187"/>
    </source>
</evidence>
<comment type="similarity">
    <text evidence="2 10">Belongs to the snRNP Sm proteins family.</text>
</comment>
<proteinExistence type="inferred from homology"/>
<evidence type="ECO:0000256" key="3">
    <source>
        <dbReference type="ARBA" id="ARBA00022664"/>
    </source>
</evidence>
<dbReference type="PROSITE" id="PS52002">
    <property type="entry name" value="SM"/>
    <property type="match status" value="1"/>
</dbReference>
<evidence type="ECO:0000256" key="9">
    <source>
        <dbReference type="ARBA" id="ARBA00023274"/>
    </source>
</evidence>
<keyword evidence="9 10" id="KW-0687">Ribonucleoprotein</keyword>
<comment type="caution">
    <text evidence="12">The sequence shown here is derived from an EMBL/GenBank/DDBJ whole genome shotgun (WGS) entry which is preliminary data.</text>
</comment>
<sequence>MSESIPPVLPLELVDKCIGSKIWVLMKTDKEFTGILRGFDQFVNMVLEDVCEYEWSSEGRLITKQLDQILLNGNNICVLIPGGSGPPQET</sequence>
<dbReference type="Pfam" id="PF01423">
    <property type="entry name" value="LSM"/>
    <property type="match status" value="1"/>
</dbReference>
<gene>
    <name evidence="10" type="primary">LSM5</name>
    <name evidence="12" type="ORF">GAYE_SCF42G5558</name>
</gene>
<evidence type="ECO:0000313" key="12">
    <source>
        <dbReference type="EMBL" id="KAK4527634.1"/>
    </source>
</evidence>
<dbReference type="Proteomes" id="UP001300502">
    <property type="component" value="Unassembled WGS sequence"/>
</dbReference>
<dbReference type="FunFam" id="2.30.30.100:FF:000003">
    <property type="entry name" value="U6 snRNA-associated Sm-like protein LSm5"/>
    <property type="match status" value="1"/>
</dbReference>
<dbReference type="PANTHER" id="PTHR20971:SF0">
    <property type="entry name" value="U6 SNRNA-ASSOCIATED SM-LIKE PROTEIN LSM5"/>
    <property type="match status" value="1"/>
</dbReference>
<accession>A0AAV9IJZ4</accession>
<evidence type="ECO:0000256" key="6">
    <source>
        <dbReference type="ARBA" id="ARBA00022990"/>
    </source>
</evidence>
<evidence type="ECO:0000256" key="4">
    <source>
        <dbReference type="ARBA" id="ARBA00022728"/>
    </source>
</evidence>
<name>A0AAV9IJZ4_9RHOD</name>
<dbReference type="GO" id="GO:0003723">
    <property type="term" value="F:RNA binding"/>
    <property type="evidence" value="ECO:0007669"/>
    <property type="project" value="UniProtKB-KW"/>
</dbReference>
<dbReference type="SMART" id="SM00651">
    <property type="entry name" value="Sm"/>
    <property type="match status" value="1"/>
</dbReference>
<dbReference type="SUPFAM" id="SSF50182">
    <property type="entry name" value="Sm-like ribonucleoproteins"/>
    <property type="match status" value="1"/>
</dbReference>
<keyword evidence="13" id="KW-1185">Reference proteome</keyword>
<feature type="domain" description="Sm" evidence="11">
    <location>
        <begin position="9"/>
        <end position="85"/>
    </location>
</feature>
<dbReference type="PANTHER" id="PTHR20971">
    <property type="entry name" value="U6 SNRNA-ASSOCIATED PROTEIN"/>
    <property type="match status" value="1"/>
</dbReference>
<keyword evidence="8 10" id="KW-0539">Nucleus</keyword>
<dbReference type="GO" id="GO:1990726">
    <property type="term" value="C:Lsm1-7-Pat1 complex"/>
    <property type="evidence" value="ECO:0007669"/>
    <property type="project" value="TreeGrafter"/>
</dbReference>
<organism evidence="12 13">
    <name type="scientific">Galdieria yellowstonensis</name>
    <dbReference type="NCBI Taxonomy" id="3028027"/>
    <lineage>
        <taxon>Eukaryota</taxon>
        <taxon>Rhodophyta</taxon>
        <taxon>Bangiophyceae</taxon>
        <taxon>Galdieriales</taxon>
        <taxon>Galdieriaceae</taxon>
        <taxon>Galdieria</taxon>
    </lineage>
</organism>
<dbReference type="GO" id="GO:0046540">
    <property type="term" value="C:U4/U6 x U5 tri-snRNP complex"/>
    <property type="evidence" value="ECO:0007669"/>
    <property type="project" value="TreeGrafter"/>
</dbReference>
<comment type="subunit">
    <text evidence="10">LSm subunits form a heteromer with a doughnut shape.</text>
</comment>
<dbReference type="InterPro" id="IPR033871">
    <property type="entry name" value="LSm5"/>
</dbReference>
<comment type="function">
    <text evidence="10">Plays a role in U6 snRNP assembly and function. Binds to the 3' end of U6 snRNA.</text>
</comment>
<evidence type="ECO:0000256" key="1">
    <source>
        <dbReference type="ARBA" id="ARBA00004123"/>
    </source>
</evidence>